<evidence type="ECO:0000256" key="1">
    <source>
        <dbReference type="SAM" id="Phobius"/>
    </source>
</evidence>
<keyword evidence="1" id="KW-0472">Membrane</keyword>
<evidence type="ECO:0000313" key="3">
    <source>
        <dbReference type="Proteomes" id="UP000271374"/>
    </source>
</evidence>
<feature type="transmembrane region" description="Helical" evidence="1">
    <location>
        <begin position="309"/>
        <end position="328"/>
    </location>
</feature>
<dbReference type="EMBL" id="RXNT01000008">
    <property type="protein sequence ID" value="RTR31431.1"/>
    <property type="molecule type" value="Genomic_DNA"/>
</dbReference>
<feature type="transmembrane region" description="Helical" evidence="1">
    <location>
        <begin position="284"/>
        <end position="303"/>
    </location>
</feature>
<feature type="transmembrane region" description="Helical" evidence="1">
    <location>
        <begin position="57"/>
        <end position="78"/>
    </location>
</feature>
<dbReference type="OrthoDB" id="2447941at2"/>
<feature type="transmembrane region" description="Helical" evidence="1">
    <location>
        <begin position="25"/>
        <end position="45"/>
    </location>
</feature>
<name>A0A431W7K2_9BACI</name>
<feature type="transmembrane region" description="Helical" evidence="1">
    <location>
        <begin position="179"/>
        <end position="207"/>
    </location>
</feature>
<protein>
    <submittedName>
        <fullName evidence="2">ABC transporter permease</fullName>
    </submittedName>
</protein>
<keyword evidence="1" id="KW-0812">Transmembrane</keyword>
<reference evidence="2 3" key="1">
    <citation type="submission" date="2018-12" db="EMBL/GenBank/DDBJ databases">
        <title>Bacillus yapensis draft genome sequence.</title>
        <authorList>
            <person name="Yu L."/>
            <person name="Xu X."/>
            <person name="Tang X."/>
        </authorList>
    </citation>
    <scope>NUCLEOTIDE SEQUENCE [LARGE SCALE GENOMIC DNA]</scope>
    <source>
        <strain evidence="2 3">XXST-01</strain>
    </source>
</reference>
<dbReference type="GO" id="GO:0016020">
    <property type="term" value="C:membrane"/>
    <property type="evidence" value="ECO:0007669"/>
    <property type="project" value="InterPro"/>
</dbReference>
<feature type="transmembrane region" description="Helical" evidence="1">
    <location>
        <begin position="375"/>
        <end position="396"/>
    </location>
</feature>
<accession>A0A431W7K2</accession>
<comment type="caution">
    <text evidence="2">The sequence shown here is derived from an EMBL/GenBank/DDBJ whole genome shotgun (WGS) entry which is preliminary data.</text>
</comment>
<dbReference type="PIRSF" id="PIRSF037259">
    <property type="entry name" value="EcsB_ABC"/>
    <property type="match status" value="1"/>
</dbReference>
<dbReference type="Proteomes" id="UP000271374">
    <property type="component" value="Unassembled WGS sequence"/>
</dbReference>
<organism evidence="2 3">
    <name type="scientific">Bacillus yapensis</name>
    <dbReference type="NCBI Taxonomy" id="2492960"/>
    <lineage>
        <taxon>Bacteria</taxon>
        <taxon>Bacillati</taxon>
        <taxon>Bacillota</taxon>
        <taxon>Bacilli</taxon>
        <taxon>Bacillales</taxon>
        <taxon>Bacillaceae</taxon>
        <taxon>Bacillus</taxon>
    </lineage>
</organism>
<proteinExistence type="predicted"/>
<keyword evidence="3" id="KW-1185">Reference proteome</keyword>
<keyword evidence="1" id="KW-1133">Transmembrane helix</keyword>
<dbReference type="RefSeq" id="WP_126408748.1">
    <property type="nucleotide sequence ID" value="NZ_RXNT01000008.1"/>
</dbReference>
<feature type="transmembrane region" description="Helical" evidence="1">
    <location>
        <begin position="98"/>
        <end position="124"/>
    </location>
</feature>
<feature type="transmembrane region" description="Helical" evidence="1">
    <location>
        <begin position="349"/>
        <end position="369"/>
    </location>
</feature>
<dbReference type="InterPro" id="IPR010288">
    <property type="entry name" value="EcsB_ABC"/>
</dbReference>
<dbReference type="AlphaFoldDB" id="A0A431W7K2"/>
<sequence>MFDEKVLWKQRFGRTNTELSKYLRYIFNGHIVIVLVFLLGTAAFYYQEWISTLSQSFPVSIIMAALIGLLLTYTPIYTFLMEADRIFLLPLEERLGGYFQRSMVVSFIVQLYLLIMGLAVLMPLYAHVHNGSYSKFLPFLLVLAIVKIMNLIIRWRVQFYVDTNVHKSDSVVRYLVNGVFLYLLFSEAAVWFFIPVVLIFIVLYGVYYSQTKQRGLKWEFLIEQEERRMMSFYRLANMFTDVPKLRDQVKRRKWLDWISSFLKYRTEGVYTHLFVHTFIRGGDFLGLFIRLTVIGMLVLYFITFGNGQILFVLLFLFLTGFQLLPLWNHHQNKIWLNLYPVREELKGESFKKVLVVLLFIQSLLLSIPLFLKAEWLIGLVSVAAGFAFSYLFVFVYNRNKLKA</sequence>
<dbReference type="Pfam" id="PF05975">
    <property type="entry name" value="EcsB"/>
    <property type="match status" value="1"/>
</dbReference>
<evidence type="ECO:0000313" key="2">
    <source>
        <dbReference type="EMBL" id="RTR31431.1"/>
    </source>
</evidence>
<feature type="transmembrane region" description="Helical" evidence="1">
    <location>
        <begin position="136"/>
        <end position="155"/>
    </location>
</feature>
<gene>
    <name evidence="2" type="ORF">EKG37_11160</name>
</gene>